<evidence type="ECO:0000313" key="2">
    <source>
        <dbReference type="EMBL" id="NYH88696.1"/>
    </source>
</evidence>
<accession>A0A852ZK10</accession>
<feature type="domain" description="Methyltransferase" evidence="1">
    <location>
        <begin position="160"/>
        <end position="306"/>
    </location>
</feature>
<keyword evidence="3" id="KW-1185">Reference proteome</keyword>
<dbReference type="Gene3D" id="3.40.50.150">
    <property type="entry name" value="Vaccinia Virus protein VP39"/>
    <property type="match status" value="1"/>
</dbReference>
<dbReference type="EMBL" id="JACBZH010000001">
    <property type="protein sequence ID" value="NYH88696.1"/>
    <property type="molecule type" value="Genomic_DNA"/>
</dbReference>
<keyword evidence="2" id="KW-0808">Transferase</keyword>
<sequence>MPEPLSQALARVREELLDPERLVRAVAAGRRRGHEVAWRRAELRYVDVRAGRVLQVTTYDEHQAHTRNVAPGPEAVEAVDGLLATAFGNWHVDSVDETLQLRVTKKGDAQVHVRPRVDEQPVSREHDREKPRLLPADDPVLKAVGIADHQGRIKPTRQAKYRQVDEFLRVLGPALDRALDTGILPRPTDERPLRVVDLGCGNAYLTFAAAAYLANVRKLPLRMTGVDLRPQARDRNTKLATELGFGGRLTFAASSIAAAELDDAPDLVLSLHACDTATDDALARAVRWQAPLILAAPCCHHDIQAQLSQVEPPEPYTMITRHGILRERFADVLTDALRASILRQHGYRVDTIQFVGSEHTPRNIMLRATRTGAEAGENIGEEYADLTKQWNVRPALARLLDASGR</sequence>
<organism evidence="2 3">
    <name type="scientific">Actinopolymorpha rutila</name>
    <dbReference type="NCBI Taxonomy" id="446787"/>
    <lineage>
        <taxon>Bacteria</taxon>
        <taxon>Bacillati</taxon>
        <taxon>Actinomycetota</taxon>
        <taxon>Actinomycetes</taxon>
        <taxon>Propionibacteriales</taxon>
        <taxon>Actinopolymorphaceae</taxon>
        <taxon>Actinopolymorpha</taxon>
    </lineage>
</organism>
<dbReference type="InterPro" id="IPR025714">
    <property type="entry name" value="Methyltranfer_dom"/>
</dbReference>
<evidence type="ECO:0000259" key="1">
    <source>
        <dbReference type="Pfam" id="PF13679"/>
    </source>
</evidence>
<reference evidence="2 3" key="1">
    <citation type="submission" date="2020-07" db="EMBL/GenBank/DDBJ databases">
        <title>Sequencing the genomes of 1000 actinobacteria strains.</title>
        <authorList>
            <person name="Klenk H.-P."/>
        </authorList>
    </citation>
    <scope>NUCLEOTIDE SEQUENCE [LARGE SCALE GENOMIC DNA]</scope>
    <source>
        <strain evidence="2 3">DSM 18448</strain>
    </source>
</reference>
<dbReference type="InterPro" id="IPR029063">
    <property type="entry name" value="SAM-dependent_MTases_sf"/>
</dbReference>
<name>A0A852ZK10_9ACTN</name>
<dbReference type="GO" id="GO:0032259">
    <property type="term" value="P:methylation"/>
    <property type="evidence" value="ECO:0007669"/>
    <property type="project" value="UniProtKB-KW"/>
</dbReference>
<dbReference type="RefSeq" id="WP_179786559.1">
    <property type="nucleotide sequence ID" value="NZ_BAAARR010000022.1"/>
</dbReference>
<dbReference type="PANTHER" id="PTHR13369:SF3">
    <property type="entry name" value="METHYLTRANSFERASE DOMAIN-CONTAINING PROTEIN"/>
    <property type="match status" value="1"/>
</dbReference>
<keyword evidence="2" id="KW-0489">Methyltransferase</keyword>
<dbReference type="PANTHER" id="PTHR13369">
    <property type="match status" value="1"/>
</dbReference>
<dbReference type="GO" id="GO:0005737">
    <property type="term" value="C:cytoplasm"/>
    <property type="evidence" value="ECO:0007669"/>
    <property type="project" value="TreeGrafter"/>
</dbReference>
<dbReference type="SUPFAM" id="SSF53335">
    <property type="entry name" value="S-adenosyl-L-methionine-dependent methyltransferases"/>
    <property type="match status" value="1"/>
</dbReference>
<dbReference type="GO" id="GO:0008168">
    <property type="term" value="F:methyltransferase activity"/>
    <property type="evidence" value="ECO:0007669"/>
    <property type="project" value="UniProtKB-KW"/>
</dbReference>
<gene>
    <name evidence="2" type="ORF">F4554_001334</name>
</gene>
<proteinExistence type="predicted"/>
<protein>
    <submittedName>
        <fullName evidence="2">SAM-dependent methyltransferase</fullName>
    </submittedName>
</protein>
<dbReference type="AlphaFoldDB" id="A0A852ZK10"/>
<comment type="caution">
    <text evidence="2">The sequence shown here is derived from an EMBL/GenBank/DDBJ whole genome shotgun (WGS) entry which is preliminary data.</text>
</comment>
<dbReference type="Proteomes" id="UP000579605">
    <property type="component" value="Unassembled WGS sequence"/>
</dbReference>
<dbReference type="Pfam" id="PF13679">
    <property type="entry name" value="Methyltransf_32"/>
    <property type="match status" value="1"/>
</dbReference>
<evidence type="ECO:0000313" key="3">
    <source>
        <dbReference type="Proteomes" id="UP000579605"/>
    </source>
</evidence>
<dbReference type="CDD" id="cd02440">
    <property type="entry name" value="AdoMet_MTases"/>
    <property type="match status" value="1"/>
</dbReference>